<evidence type="ECO:0000256" key="2">
    <source>
        <dbReference type="SAM" id="Phobius"/>
    </source>
</evidence>
<evidence type="ECO:0000313" key="6">
    <source>
        <dbReference type="EMBL" id="KPL86399.1"/>
    </source>
</evidence>
<reference evidence="5" key="1">
    <citation type="journal article" date="2015" name="Genome Announc.">
        <title>Draft Genome Sequence of a Heterotrophic Facultative Anaerobic Thermophilic Bacterium, Ardenticatena maritima Strain 110ST.</title>
        <authorList>
            <person name="Kawaichi S."/>
            <person name="Yoshida T."/>
            <person name="Sako Y."/>
            <person name="Nakamura R."/>
        </authorList>
    </citation>
    <scope>NUCLEOTIDE SEQUENCE [LARGE SCALE GENOMIC DNA]</scope>
    <source>
        <strain evidence="5">110S</strain>
    </source>
</reference>
<dbReference type="InterPro" id="IPR039568">
    <property type="entry name" value="Peptidase_MA-like_dom"/>
</dbReference>
<sequence length="434" mass="49125">MRLSKIALILLLGVATLLSVAMPTRAQTELQATLETENDFPRALIFRVEVDAPTTLTEARLYFRPEASEFWNSIPVTIEPGAHIEAEYEWFTKNQVLPPNLKLEYYWRFRDAEGNTYTTQHEWVEYLDIRFDWKRLGDEKVTIMWYDGDEAWGRAMYETARQAIDALEQELGATLDHPIRIVAYANGSDFRSAFPPQQDWIGGQAFPDMGITVQIIGAGEYDWMQRVIPHEISHLVFHQALKDALATPPAWFNEGLAMYNEPGDFGEEERSRLRNAAKNGELLSLSRLQGNFGADSHEVNLAYIQSWGMVDFLIRDCGKDGLRRIIAELNNDVTMDEALQRACGYDQATLYERWLREDLGVEPPTSPAGESEPSPTSTPNPPPESAPSSEPEPPTGLISPLLLTCIWGVCCLSILAFLSFTLAIFFWRRGRTQA</sequence>
<feature type="transmembrane region" description="Helical" evidence="2">
    <location>
        <begin position="401"/>
        <end position="427"/>
    </location>
</feature>
<evidence type="ECO:0000313" key="8">
    <source>
        <dbReference type="Proteomes" id="UP000050502"/>
    </source>
</evidence>
<keyword evidence="3" id="KW-0732">Signal</keyword>
<dbReference type="RefSeq" id="WP_054493808.1">
    <property type="nucleotide sequence ID" value="NZ_BBZA01000225.1"/>
</dbReference>
<keyword evidence="2" id="KW-0472">Membrane</keyword>
<reference evidence="6 8" key="2">
    <citation type="submission" date="2015-07" db="EMBL/GenBank/DDBJ databases">
        <title>Whole genome sequence of Ardenticatena maritima DSM 23922.</title>
        <authorList>
            <person name="Hemp J."/>
            <person name="Ward L.M."/>
            <person name="Pace L.A."/>
            <person name="Fischer W.W."/>
        </authorList>
    </citation>
    <scope>NUCLEOTIDE SEQUENCE [LARGE SCALE GENOMIC DNA]</scope>
    <source>
        <strain evidence="6 8">110S</strain>
    </source>
</reference>
<evidence type="ECO:0000313" key="5">
    <source>
        <dbReference type="EMBL" id="GAP64059.1"/>
    </source>
</evidence>
<evidence type="ECO:0000313" key="7">
    <source>
        <dbReference type="Proteomes" id="UP000037784"/>
    </source>
</evidence>
<dbReference type="OrthoDB" id="166074at2"/>
<dbReference type="EMBL" id="LGKN01000009">
    <property type="protein sequence ID" value="KPL86399.1"/>
    <property type="molecule type" value="Genomic_DNA"/>
</dbReference>
<feature type="region of interest" description="Disordered" evidence="1">
    <location>
        <begin position="361"/>
        <end position="393"/>
    </location>
</feature>
<dbReference type="Proteomes" id="UP000050502">
    <property type="component" value="Unassembled WGS sequence"/>
</dbReference>
<keyword evidence="2" id="KW-0812">Transmembrane</keyword>
<dbReference type="Pfam" id="PF13485">
    <property type="entry name" value="Peptidase_MA_2"/>
    <property type="match status" value="1"/>
</dbReference>
<protein>
    <recommendedName>
        <fullName evidence="4">Peptidase MA-like domain-containing protein</fullName>
    </recommendedName>
</protein>
<evidence type="ECO:0000256" key="3">
    <source>
        <dbReference type="SAM" id="SignalP"/>
    </source>
</evidence>
<keyword evidence="2" id="KW-1133">Transmembrane helix</keyword>
<comment type="caution">
    <text evidence="5">The sequence shown here is derived from an EMBL/GenBank/DDBJ whole genome shotgun (WGS) entry which is preliminary data.</text>
</comment>
<dbReference type="STRING" id="872965.SE16_13885"/>
<accession>A0A0M8KB00</accession>
<keyword evidence="7" id="KW-1185">Reference proteome</keyword>
<feature type="chain" id="PRO_5010428661" description="Peptidase MA-like domain-containing protein" evidence="3">
    <location>
        <begin position="27"/>
        <end position="434"/>
    </location>
</feature>
<name>A0A0M8KB00_9CHLR</name>
<dbReference type="Proteomes" id="UP000037784">
    <property type="component" value="Unassembled WGS sequence"/>
</dbReference>
<feature type="compositionally biased region" description="Pro residues" evidence="1">
    <location>
        <begin position="376"/>
        <end position="393"/>
    </location>
</feature>
<gene>
    <name evidence="5" type="ORF">ARMA_2482</name>
    <name evidence="6" type="ORF">SE16_13885</name>
</gene>
<dbReference type="AlphaFoldDB" id="A0A0M8KB00"/>
<feature type="signal peptide" evidence="3">
    <location>
        <begin position="1"/>
        <end position="26"/>
    </location>
</feature>
<evidence type="ECO:0000256" key="1">
    <source>
        <dbReference type="SAM" id="MobiDB-lite"/>
    </source>
</evidence>
<dbReference type="EMBL" id="BBZA01000225">
    <property type="protein sequence ID" value="GAP64059.1"/>
    <property type="molecule type" value="Genomic_DNA"/>
</dbReference>
<evidence type="ECO:0000259" key="4">
    <source>
        <dbReference type="Pfam" id="PF13485"/>
    </source>
</evidence>
<feature type="domain" description="Peptidase MA-like" evidence="4">
    <location>
        <begin position="159"/>
        <end position="354"/>
    </location>
</feature>
<reference evidence="7" key="3">
    <citation type="submission" date="2015-08" db="EMBL/GenBank/DDBJ databases">
        <title>Draft Genome Sequence of a Heterotrophic Facultative Anaerobic Bacterium Ardenticatena maritima Strain 110S.</title>
        <authorList>
            <person name="Kawaichi S."/>
            <person name="Yoshida T."/>
            <person name="Sako Y."/>
            <person name="Nakamura R."/>
        </authorList>
    </citation>
    <scope>NUCLEOTIDE SEQUENCE [LARGE SCALE GENOMIC DNA]</scope>
    <source>
        <strain evidence="7">110S</strain>
    </source>
</reference>
<proteinExistence type="predicted"/>
<organism evidence="5 7">
    <name type="scientific">Ardenticatena maritima</name>
    <dbReference type="NCBI Taxonomy" id="872965"/>
    <lineage>
        <taxon>Bacteria</taxon>
        <taxon>Bacillati</taxon>
        <taxon>Chloroflexota</taxon>
        <taxon>Ardenticatenia</taxon>
        <taxon>Ardenticatenales</taxon>
        <taxon>Ardenticatenaceae</taxon>
        <taxon>Ardenticatena</taxon>
    </lineage>
</organism>
<dbReference type="PATRIC" id="fig|872965.6.peg.2418"/>